<dbReference type="InterPro" id="IPR050832">
    <property type="entry name" value="Bact_Acetyltransf"/>
</dbReference>
<dbReference type="GO" id="GO:0005840">
    <property type="term" value="C:ribosome"/>
    <property type="evidence" value="ECO:0007669"/>
    <property type="project" value="UniProtKB-KW"/>
</dbReference>
<dbReference type="GO" id="GO:0016747">
    <property type="term" value="F:acyltransferase activity, transferring groups other than amino-acyl groups"/>
    <property type="evidence" value="ECO:0007669"/>
    <property type="project" value="InterPro"/>
</dbReference>
<comment type="caution">
    <text evidence="4">The sequence shown here is derived from an EMBL/GenBank/DDBJ whole genome shotgun (WGS) entry which is preliminary data.</text>
</comment>
<dbReference type="EMBL" id="QPJW01000005">
    <property type="protein sequence ID" value="RCX19171.1"/>
    <property type="molecule type" value="Genomic_DNA"/>
</dbReference>
<evidence type="ECO:0000313" key="5">
    <source>
        <dbReference type="Proteomes" id="UP000253090"/>
    </source>
</evidence>
<dbReference type="PANTHER" id="PTHR43877">
    <property type="entry name" value="AMINOALKYLPHOSPHONATE N-ACETYLTRANSFERASE-RELATED-RELATED"/>
    <property type="match status" value="1"/>
</dbReference>
<dbReference type="InterPro" id="IPR016181">
    <property type="entry name" value="Acyl_CoA_acyltransferase"/>
</dbReference>
<proteinExistence type="predicted"/>
<protein>
    <submittedName>
        <fullName evidence="4">Ribosomal protein S18 acetylase RimI-like enzyme</fullName>
    </submittedName>
</protein>
<evidence type="ECO:0000256" key="2">
    <source>
        <dbReference type="ARBA" id="ARBA00023315"/>
    </source>
</evidence>
<evidence type="ECO:0000313" key="4">
    <source>
        <dbReference type="EMBL" id="RCX19171.1"/>
    </source>
</evidence>
<keyword evidence="4" id="KW-0689">Ribosomal protein</keyword>
<dbReference type="SUPFAM" id="SSF55729">
    <property type="entry name" value="Acyl-CoA N-acyltransferases (Nat)"/>
    <property type="match status" value="1"/>
</dbReference>
<dbReference type="AlphaFoldDB" id="A0A369BCP0"/>
<keyword evidence="5" id="KW-1185">Reference proteome</keyword>
<feature type="domain" description="N-acetyltransferase" evidence="3">
    <location>
        <begin position="5"/>
        <end position="162"/>
    </location>
</feature>
<dbReference type="Proteomes" id="UP000253090">
    <property type="component" value="Unassembled WGS sequence"/>
</dbReference>
<reference evidence="4 5" key="1">
    <citation type="submission" date="2018-07" db="EMBL/GenBank/DDBJ databases">
        <title>Genomic Encyclopedia of Type Strains, Phase III (KMG-III): the genomes of soil and plant-associated and newly described type strains.</title>
        <authorList>
            <person name="Whitman W."/>
        </authorList>
    </citation>
    <scope>NUCLEOTIDE SEQUENCE [LARGE SCALE GENOMIC DNA]</scope>
    <source>
        <strain evidence="4 5">CECT 8333</strain>
    </source>
</reference>
<dbReference type="PROSITE" id="PS51186">
    <property type="entry name" value="GNAT"/>
    <property type="match status" value="1"/>
</dbReference>
<sequence length="164" mass="18536">MSDSIWIRLSQMGDAGALMELDSLVWDEHSTPAQIEWKSREHYLQKCPPGSQLIAGIGEEICGYLGFDSPTPLESNRHVYDINIAIHPSYQRRGVGRKLMEAVKQHAAGQGIRKLSLRVLASNSEAFAFYQSCGFMEQGRLVEEFYLDGQYVDDILMWCPVEAH</sequence>
<dbReference type="CDD" id="cd04301">
    <property type="entry name" value="NAT_SF"/>
    <property type="match status" value="1"/>
</dbReference>
<organism evidence="4 5">
    <name type="scientific">Fontibacillus phaseoli</name>
    <dbReference type="NCBI Taxonomy" id="1416533"/>
    <lineage>
        <taxon>Bacteria</taxon>
        <taxon>Bacillati</taxon>
        <taxon>Bacillota</taxon>
        <taxon>Bacilli</taxon>
        <taxon>Bacillales</taxon>
        <taxon>Paenibacillaceae</taxon>
        <taxon>Fontibacillus</taxon>
    </lineage>
</organism>
<dbReference type="Pfam" id="PF00583">
    <property type="entry name" value="Acetyltransf_1"/>
    <property type="match status" value="1"/>
</dbReference>
<keyword evidence="2" id="KW-0012">Acyltransferase</keyword>
<keyword evidence="1" id="KW-0808">Transferase</keyword>
<accession>A0A369BCP0</accession>
<keyword evidence="4" id="KW-0687">Ribonucleoprotein</keyword>
<gene>
    <name evidence="4" type="ORF">DFP94_105188</name>
</gene>
<evidence type="ECO:0000256" key="1">
    <source>
        <dbReference type="ARBA" id="ARBA00022679"/>
    </source>
</evidence>
<name>A0A369BCP0_9BACL</name>
<dbReference type="Gene3D" id="3.40.630.30">
    <property type="match status" value="1"/>
</dbReference>
<evidence type="ECO:0000259" key="3">
    <source>
        <dbReference type="PROSITE" id="PS51186"/>
    </source>
</evidence>
<dbReference type="InterPro" id="IPR000182">
    <property type="entry name" value="GNAT_dom"/>
</dbReference>